<feature type="transmembrane region" description="Helical" evidence="7">
    <location>
        <begin position="102"/>
        <end position="124"/>
    </location>
</feature>
<evidence type="ECO:0000256" key="3">
    <source>
        <dbReference type="ARBA" id="ARBA00022475"/>
    </source>
</evidence>
<dbReference type="InterPro" id="IPR011701">
    <property type="entry name" value="MFS"/>
</dbReference>
<evidence type="ECO:0000256" key="4">
    <source>
        <dbReference type="ARBA" id="ARBA00022692"/>
    </source>
</evidence>
<evidence type="ECO:0000313" key="10">
    <source>
        <dbReference type="Proteomes" id="UP000033572"/>
    </source>
</evidence>
<dbReference type="KEGG" id="mfol:DXT68_09305"/>
<feature type="domain" description="Major facilitator superfamily (MFS) profile" evidence="8">
    <location>
        <begin position="10"/>
        <end position="396"/>
    </location>
</feature>
<dbReference type="Gene3D" id="1.20.1250.20">
    <property type="entry name" value="MFS general substrate transporter like domains"/>
    <property type="match status" value="1"/>
</dbReference>
<feature type="transmembrane region" description="Helical" evidence="7">
    <location>
        <begin position="280"/>
        <end position="299"/>
    </location>
</feature>
<evidence type="ECO:0000259" key="8">
    <source>
        <dbReference type="PROSITE" id="PS50850"/>
    </source>
</evidence>
<evidence type="ECO:0000256" key="2">
    <source>
        <dbReference type="ARBA" id="ARBA00022448"/>
    </source>
</evidence>
<feature type="transmembrane region" description="Helical" evidence="7">
    <location>
        <begin position="252"/>
        <end position="273"/>
    </location>
</feature>
<dbReference type="InterPro" id="IPR050171">
    <property type="entry name" value="MFS_Transporters"/>
</dbReference>
<evidence type="ECO:0000256" key="5">
    <source>
        <dbReference type="ARBA" id="ARBA00022989"/>
    </source>
</evidence>
<dbReference type="EMBL" id="JYIU01000044">
    <property type="protein sequence ID" value="KJL19990.1"/>
    <property type="molecule type" value="Genomic_DNA"/>
</dbReference>
<feature type="transmembrane region" description="Helical" evidence="7">
    <location>
        <begin position="42"/>
        <end position="65"/>
    </location>
</feature>
<evidence type="ECO:0000256" key="1">
    <source>
        <dbReference type="ARBA" id="ARBA00004651"/>
    </source>
</evidence>
<dbReference type="PANTHER" id="PTHR23517:SF13">
    <property type="entry name" value="MAJOR FACILITATOR SUPERFAMILY MFS_1"/>
    <property type="match status" value="1"/>
</dbReference>
<evidence type="ECO:0000256" key="6">
    <source>
        <dbReference type="ARBA" id="ARBA00023136"/>
    </source>
</evidence>
<dbReference type="GeneID" id="94444591"/>
<dbReference type="GO" id="GO:0005886">
    <property type="term" value="C:plasma membrane"/>
    <property type="evidence" value="ECO:0007669"/>
    <property type="project" value="UniProtKB-SubCell"/>
</dbReference>
<keyword evidence="5 7" id="KW-1133">Transmembrane helix</keyword>
<gene>
    <name evidence="9" type="ORF">RN50_02166</name>
</gene>
<evidence type="ECO:0000256" key="7">
    <source>
        <dbReference type="SAM" id="Phobius"/>
    </source>
</evidence>
<keyword evidence="4 7" id="KW-0812">Transmembrane</keyword>
<feature type="transmembrane region" description="Helical" evidence="7">
    <location>
        <begin position="305"/>
        <end position="323"/>
    </location>
</feature>
<dbReference type="InterPro" id="IPR036259">
    <property type="entry name" value="MFS_trans_sf"/>
</dbReference>
<keyword evidence="2" id="KW-0813">Transport</keyword>
<feature type="transmembrane region" description="Helical" evidence="7">
    <location>
        <begin position="343"/>
        <end position="367"/>
    </location>
</feature>
<name>A0A0F0KIK5_9MICO</name>
<dbReference type="GO" id="GO:0022857">
    <property type="term" value="F:transmembrane transporter activity"/>
    <property type="evidence" value="ECO:0007669"/>
    <property type="project" value="InterPro"/>
</dbReference>
<feature type="transmembrane region" description="Helical" evidence="7">
    <location>
        <begin position="373"/>
        <end position="392"/>
    </location>
</feature>
<feature type="transmembrane region" description="Helical" evidence="7">
    <location>
        <begin position="77"/>
        <end position="96"/>
    </location>
</feature>
<dbReference type="PATRIC" id="fig|104336.4.peg.2211"/>
<comment type="caution">
    <text evidence="9">The sequence shown here is derived from an EMBL/GenBank/DDBJ whole genome shotgun (WGS) entry which is preliminary data.</text>
</comment>
<keyword evidence="3" id="KW-1003">Cell membrane</keyword>
<dbReference type="InterPro" id="IPR020846">
    <property type="entry name" value="MFS_dom"/>
</dbReference>
<dbReference type="PRINTS" id="PR01036">
    <property type="entry name" value="TCRTETB"/>
</dbReference>
<feature type="transmembrane region" description="Helical" evidence="7">
    <location>
        <begin position="216"/>
        <end position="240"/>
    </location>
</feature>
<dbReference type="Proteomes" id="UP000033572">
    <property type="component" value="Unassembled WGS sequence"/>
</dbReference>
<evidence type="ECO:0000313" key="9">
    <source>
        <dbReference type="EMBL" id="KJL19990.1"/>
    </source>
</evidence>
<comment type="subcellular location">
    <subcellularLocation>
        <location evidence="1">Cell membrane</location>
        <topology evidence="1">Multi-pass membrane protein</topology>
    </subcellularLocation>
</comment>
<keyword evidence="10" id="KW-1185">Reference proteome</keyword>
<dbReference type="AlphaFoldDB" id="A0A0F0KIK5"/>
<dbReference type="RefSeq" id="WP_045254529.1">
    <property type="nucleotide sequence ID" value="NZ_CAKKLS010000011.1"/>
</dbReference>
<dbReference type="PANTHER" id="PTHR23517">
    <property type="entry name" value="RESISTANCE PROTEIN MDTM, PUTATIVE-RELATED-RELATED"/>
    <property type="match status" value="1"/>
</dbReference>
<protein>
    <submittedName>
        <fullName evidence="9">Major Facilitator Superfamily protein</fullName>
    </submittedName>
</protein>
<feature type="transmembrane region" description="Helical" evidence="7">
    <location>
        <begin position="136"/>
        <end position="162"/>
    </location>
</feature>
<sequence>MSNARISHGAGFWVVACAFLLVMAYATVPTPLYPLYQQADGFPVSVITMIFAAFAVGVVLSLFLLGHVSDWMGRRRMLVIAILIAALSAVLFLLWHDVPGLLAARLVNGASVGILTATATAHLGELRAQARPDEHVIVAASVAGAANLGGLAFGPLVGGLFAEFLPAPLMLPHAVFLIVLLVAAIAVACVPETVTPPEEPRRYRPQRIAAPPRSRSAFVAAGFGAFAGFALFGLFTSLAPTILVSTFDEHDHLVAGLTACSVFAAAATGQVVLARLPLRMQLTIAAVCCALGLVAVAVGTLVPSLAVFIGGGIVAGVGVGLLFKSSVATAAGLAEPGRRGETLALIFLIAYCGLALPVLAIGVILTFASQTTVLLVFISVVLVATVSAATVMRRAVVDPAPRVAQ</sequence>
<dbReference type="PROSITE" id="PS51257">
    <property type="entry name" value="PROKAR_LIPOPROTEIN"/>
    <property type="match status" value="1"/>
</dbReference>
<dbReference type="PROSITE" id="PS50850">
    <property type="entry name" value="MFS"/>
    <property type="match status" value="1"/>
</dbReference>
<feature type="transmembrane region" description="Helical" evidence="7">
    <location>
        <begin position="174"/>
        <end position="195"/>
    </location>
</feature>
<accession>A0A0F0KIK5</accession>
<dbReference type="Pfam" id="PF07690">
    <property type="entry name" value="MFS_1"/>
    <property type="match status" value="1"/>
</dbReference>
<dbReference type="SUPFAM" id="SSF103473">
    <property type="entry name" value="MFS general substrate transporter"/>
    <property type="match status" value="1"/>
</dbReference>
<keyword evidence="6 7" id="KW-0472">Membrane</keyword>
<reference evidence="9 10" key="1">
    <citation type="submission" date="2015-02" db="EMBL/GenBank/DDBJ databases">
        <title>Draft genome sequences of ten Microbacterium spp. with emphasis on heavy metal contaminated environments.</title>
        <authorList>
            <person name="Corretto E."/>
        </authorList>
    </citation>
    <scope>NUCLEOTIDE SEQUENCE [LARGE SCALE GENOMIC DNA]</scope>
    <source>
        <strain evidence="9 10">DSM 12966</strain>
    </source>
</reference>
<proteinExistence type="predicted"/>
<organism evidence="9 10">
    <name type="scientific">Microbacterium foliorum</name>
    <dbReference type="NCBI Taxonomy" id="104336"/>
    <lineage>
        <taxon>Bacteria</taxon>
        <taxon>Bacillati</taxon>
        <taxon>Actinomycetota</taxon>
        <taxon>Actinomycetes</taxon>
        <taxon>Micrococcales</taxon>
        <taxon>Microbacteriaceae</taxon>
        <taxon>Microbacterium</taxon>
    </lineage>
</organism>